<protein>
    <recommendedName>
        <fullName evidence="4">Transmembrane protein</fullName>
    </recommendedName>
</protein>
<evidence type="ECO:0000313" key="2">
    <source>
        <dbReference type="EMBL" id="KAJ0399374.1"/>
    </source>
</evidence>
<keyword evidence="3" id="KW-1185">Reference proteome</keyword>
<feature type="transmembrane region" description="Helical" evidence="1">
    <location>
        <begin position="377"/>
        <end position="397"/>
    </location>
</feature>
<dbReference type="EMBL" id="JAKCXM010000185">
    <property type="protein sequence ID" value="KAJ0399374.1"/>
    <property type="molecule type" value="Genomic_DNA"/>
</dbReference>
<dbReference type="Proteomes" id="UP001209570">
    <property type="component" value="Unassembled WGS sequence"/>
</dbReference>
<feature type="transmembrane region" description="Helical" evidence="1">
    <location>
        <begin position="184"/>
        <end position="200"/>
    </location>
</feature>
<keyword evidence="1" id="KW-1133">Transmembrane helix</keyword>
<proteinExistence type="predicted"/>
<gene>
    <name evidence="2" type="ORF">P43SY_009688</name>
</gene>
<organism evidence="2 3">
    <name type="scientific">Pythium insidiosum</name>
    <name type="common">Pythiosis disease agent</name>
    <dbReference type="NCBI Taxonomy" id="114742"/>
    <lineage>
        <taxon>Eukaryota</taxon>
        <taxon>Sar</taxon>
        <taxon>Stramenopiles</taxon>
        <taxon>Oomycota</taxon>
        <taxon>Peronosporomycetes</taxon>
        <taxon>Pythiales</taxon>
        <taxon>Pythiaceae</taxon>
        <taxon>Pythium</taxon>
    </lineage>
</organism>
<sequence>MARGDDVVTLRDGETLQVTDSSVRGRALHRLLHRRRRTLSKQFERDQPFSVSRFLLAVFSYSLLVSDPDNVITVGPYAYPLLHLRWNDTAVTPPDATVPYWPYKYDSTSMTMRAVAELLAVPNWSSCVLWRTPADACNEPAGLPLATVFRMIDIVSHGRQDQDVVVFTRVRDCASAGDGTCRQAYMWLRLLLLFAGVLYARVHWERQGSVRKMLLATLRTFFLIPSQVVTYGSVFPILCYVSAHSIDVSAVYEFVAHHFSTPLGQYHFKLGEVVELGAVSMRSMWVMAAFCHLVVAISTRRSWTPENGVIGIPEFFITLVAASTIFAHSHHFVAGLAHRGGRRGSVHAASGVHARRRLRGRARLPQQTVLVGLTIDIQFLLSSFVAVAVAIGGFELLRRLALTFLRHKLVIVSRTLVPYSASSLWLTNALVISWHGTIVTRVVERAVSSTAAPKLAMLHPEIESLIYLVNVAVLTDPLTFLRSRVLGGGFVGLYQSRRSDRCFLLPYRLGSDSSADAHIDLSDFDLLGVFDTKEVYWWDLLQCG</sequence>
<accession>A0AAD5Q653</accession>
<evidence type="ECO:0000256" key="1">
    <source>
        <dbReference type="SAM" id="Phobius"/>
    </source>
</evidence>
<evidence type="ECO:0000313" key="3">
    <source>
        <dbReference type="Proteomes" id="UP001209570"/>
    </source>
</evidence>
<keyword evidence="1" id="KW-0472">Membrane</keyword>
<reference evidence="2" key="1">
    <citation type="submission" date="2021-12" db="EMBL/GenBank/DDBJ databases">
        <title>Prjna785345.</title>
        <authorList>
            <person name="Rujirawat T."/>
            <person name="Krajaejun T."/>
        </authorList>
    </citation>
    <scope>NUCLEOTIDE SEQUENCE</scope>
    <source>
        <strain evidence="2">Pi057C3</strain>
    </source>
</reference>
<evidence type="ECO:0008006" key="4">
    <source>
        <dbReference type="Google" id="ProtNLM"/>
    </source>
</evidence>
<comment type="caution">
    <text evidence="2">The sequence shown here is derived from an EMBL/GenBank/DDBJ whole genome shotgun (WGS) entry which is preliminary data.</text>
</comment>
<keyword evidence="1" id="KW-0812">Transmembrane</keyword>
<feature type="transmembrane region" description="Helical" evidence="1">
    <location>
        <begin position="221"/>
        <end position="243"/>
    </location>
</feature>
<name>A0AAD5Q653_PYTIN</name>
<dbReference type="AlphaFoldDB" id="A0AAD5Q653"/>